<evidence type="ECO:0000259" key="7">
    <source>
        <dbReference type="SMART" id="SM00563"/>
    </source>
</evidence>
<comment type="pathway">
    <text evidence="1">Lipid metabolism.</text>
</comment>
<evidence type="ECO:0000256" key="4">
    <source>
        <dbReference type="ARBA" id="ARBA00023098"/>
    </source>
</evidence>
<evidence type="ECO:0000256" key="2">
    <source>
        <dbReference type="ARBA" id="ARBA00022516"/>
    </source>
</evidence>
<keyword evidence="6" id="KW-1133">Transmembrane helix</keyword>
<feature type="domain" description="Phospholipid/glycerol acyltransferase" evidence="7">
    <location>
        <begin position="77"/>
        <end position="189"/>
    </location>
</feature>
<evidence type="ECO:0000313" key="8">
    <source>
        <dbReference type="EMBL" id="KAB7662488.1"/>
    </source>
</evidence>
<reference evidence="8 9" key="1">
    <citation type="submission" date="2019-10" db="EMBL/GenBank/DDBJ databases">
        <title>Genome diversity of Sutterella seckii.</title>
        <authorList>
            <person name="Chaplin A.V."/>
            <person name="Sokolova S.R."/>
            <person name="Mosin K.A."/>
            <person name="Ivanova E.L."/>
            <person name="Kochetkova T.O."/>
            <person name="Goltsov A.Y."/>
            <person name="Trofimov D.Y."/>
            <person name="Efimov B.A."/>
        </authorList>
    </citation>
    <scope>NUCLEOTIDE SEQUENCE [LARGE SCALE GENOMIC DNA]</scope>
    <source>
        <strain evidence="8 9">ASD393</strain>
    </source>
</reference>
<comment type="caution">
    <text evidence="8">The sequence shown here is derived from an EMBL/GenBank/DDBJ whole genome shotgun (WGS) entry which is preliminary data.</text>
</comment>
<dbReference type="CDD" id="cd07989">
    <property type="entry name" value="LPLAT_AGPAT-like"/>
    <property type="match status" value="1"/>
</dbReference>
<proteinExistence type="predicted"/>
<dbReference type="OrthoDB" id="9806880at2"/>
<keyword evidence="6" id="KW-0812">Transmembrane</keyword>
<keyword evidence="6" id="KW-0472">Membrane</keyword>
<keyword evidence="3 8" id="KW-0808">Transferase</keyword>
<organism evidence="8 9">
    <name type="scientific">Sutterella seckii</name>
    <dbReference type="NCBI Taxonomy" id="1944635"/>
    <lineage>
        <taxon>Bacteria</taxon>
        <taxon>Pseudomonadati</taxon>
        <taxon>Pseudomonadota</taxon>
        <taxon>Betaproteobacteria</taxon>
        <taxon>Burkholderiales</taxon>
        <taxon>Sutterellaceae</taxon>
        <taxon>Sutterella</taxon>
    </lineage>
</organism>
<dbReference type="SMART" id="SM00563">
    <property type="entry name" value="PlsC"/>
    <property type="match status" value="1"/>
</dbReference>
<sequence length="280" mass="30486">MRYVVGSVRLVGLFFLTIFIFFVAIGILPVLQVRSRAKVIKTLAPVILWVLGMKVLVKGQIPNAAAARGLREDGPGYLVSANHISFMDIFLMDSILPVRFIAKKEIGSWPVFGPITTHVGTIYIDRSRKRAVLEVAEAMAAALKEGTNVLFFPEGTTGPGDRLLPFYANLFAAAEPAGAELLPVTIRYTLDGKTSLIPAYANLPLWTVLKQIVFTPGLVAEVTILNPIATTGRDRRELALEASRVMSGALGWPDATAEKEKAREEKLRQAGVHHADAVRA</sequence>
<keyword evidence="2" id="KW-0444">Lipid biosynthesis</keyword>
<evidence type="ECO:0000256" key="6">
    <source>
        <dbReference type="SAM" id="Phobius"/>
    </source>
</evidence>
<evidence type="ECO:0000256" key="1">
    <source>
        <dbReference type="ARBA" id="ARBA00005189"/>
    </source>
</evidence>
<evidence type="ECO:0000256" key="3">
    <source>
        <dbReference type="ARBA" id="ARBA00022679"/>
    </source>
</evidence>
<accession>A0A6I1ETT3</accession>
<name>A0A6I1ETT3_9BURK</name>
<protein>
    <submittedName>
        <fullName evidence="8">1-acyl-sn-glycerol-3-phosphate acyltransferase</fullName>
    </submittedName>
</protein>
<dbReference type="PANTHER" id="PTHR10434:SF64">
    <property type="entry name" value="1-ACYL-SN-GLYCEROL-3-PHOSPHATE ACYLTRANSFERASE-RELATED"/>
    <property type="match status" value="1"/>
</dbReference>
<dbReference type="AlphaFoldDB" id="A0A6I1ETT3"/>
<dbReference type="PANTHER" id="PTHR10434">
    <property type="entry name" value="1-ACYL-SN-GLYCEROL-3-PHOSPHATE ACYLTRANSFERASE"/>
    <property type="match status" value="1"/>
</dbReference>
<evidence type="ECO:0000313" key="9">
    <source>
        <dbReference type="Proteomes" id="UP000430564"/>
    </source>
</evidence>
<dbReference type="Proteomes" id="UP000430564">
    <property type="component" value="Unassembled WGS sequence"/>
</dbReference>
<evidence type="ECO:0000256" key="5">
    <source>
        <dbReference type="ARBA" id="ARBA00023315"/>
    </source>
</evidence>
<dbReference type="RefSeq" id="WP_152157664.1">
    <property type="nucleotide sequence ID" value="NZ_WEHX01000007.1"/>
</dbReference>
<feature type="transmembrane region" description="Helical" evidence="6">
    <location>
        <begin position="12"/>
        <end position="31"/>
    </location>
</feature>
<keyword evidence="5 8" id="KW-0012">Acyltransferase</keyword>
<dbReference type="Pfam" id="PF01553">
    <property type="entry name" value="Acyltransferase"/>
    <property type="match status" value="1"/>
</dbReference>
<gene>
    <name evidence="8" type="ORF">GBM95_02660</name>
</gene>
<dbReference type="GO" id="GO:0006654">
    <property type="term" value="P:phosphatidic acid biosynthetic process"/>
    <property type="evidence" value="ECO:0007669"/>
    <property type="project" value="TreeGrafter"/>
</dbReference>
<dbReference type="GO" id="GO:0003841">
    <property type="term" value="F:1-acylglycerol-3-phosphate O-acyltransferase activity"/>
    <property type="evidence" value="ECO:0007669"/>
    <property type="project" value="TreeGrafter"/>
</dbReference>
<dbReference type="InterPro" id="IPR002123">
    <property type="entry name" value="Plipid/glycerol_acylTrfase"/>
</dbReference>
<dbReference type="EMBL" id="WEHX01000007">
    <property type="protein sequence ID" value="KAB7662488.1"/>
    <property type="molecule type" value="Genomic_DNA"/>
</dbReference>
<keyword evidence="4" id="KW-0443">Lipid metabolism</keyword>
<dbReference type="SUPFAM" id="SSF69593">
    <property type="entry name" value="Glycerol-3-phosphate (1)-acyltransferase"/>
    <property type="match status" value="1"/>
</dbReference>